<gene>
    <name evidence="9" type="ORF">GCM10007368_35270</name>
</gene>
<comment type="cofactor">
    <cofactor evidence="6">
        <name>Zn(2+)</name>
        <dbReference type="ChEBI" id="CHEBI:29105"/>
    </cofactor>
    <text evidence="6">Binds 1 zinc ion per subunit.</text>
</comment>
<dbReference type="RefSeq" id="WP_188525047.1">
    <property type="nucleotide sequence ID" value="NZ_BMDG01000014.1"/>
</dbReference>
<dbReference type="InterPro" id="IPR052173">
    <property type="entry name" value="Beta-lactam_resp_regulator"/>
</dbReference>
<feature type="transmembrane region" description="Helical" evidence="7">
    <location>
        <begin position="286"/>
        <end position="313"/>
    </location>
</feature>
<protein>
    <submittedName>
        <fullName evidence="9">Zn-dependent protease</fullName>
    </submittedName>
</protein>
<keyword evidence="4 6" id="KW-0862">Zinc</keyword>
<dbReference type="CDD" id="cd07326">
    <property type="entry name" value="M56_BlaR1_MecR1_like"/>
    <property type="match status" value="1"/>
</dbReference>
<name>A0ABQ2B9I5_9MICO</name>
<evidence type="ECO:0000313" key="10">
    <source>
        <dbReference type="Proteomes" id="UP000632535"/>
    </source>
</evidence>
<comment type="similarity">
    <text evidence="6">Belongs to the peptidase M48 family.</text>
</comment>
<evidence type="ECO:0000259" key="8">
    <source>
        <dbReference type="Pfam" id="PF01435"/>
    </source>
</evidence>
<evidence type="ECO:0000256" key="3">
    <source>
        <dbReference type="ARBA" id="ARBA00022801"/>
    </source>
</evidence>
<feature type="transmembrane region" description="Helical" evidence="7">
    <location>
        <begin position="101"/>
        <end position="122"/>
    </location>
</feature>
<feature type="transmembrane region" description="Helical" evidence="7">
    <location>
        <begin position="6"/>
        <end position="26"/>
    </location>
</feature>
<keyword evidence="7" id="KW-0472">Membrane</keyword>
<evidence type="ECO:0000256" key="5">
    <source>
        <dbReference type="ARBA" id="ARBA00023049"/>
    </source>
</evidence>
<keyword evidence="2" id="KW-0479">Metal-binding</keyword>
<feature type="domain" description="Peptidase M48" evidence="8">
    <location>
        <begin position="149"/>
        <end position="214"/>
    </location>
</feature>
<dbReference type="Proteomes" id="UP000632535">
    <property type="component" value="Unassembled WGS sequence"/>
</dbReference>
<reference evidence="10" key="1">
    <citation type="journal article" date="2019" name="Int. J. Syst. Evol. Microbiol.">
        <title>The Global Catalogue of Microorganisms (GCM) 10K type strain sequencing project: providing services to taxonomists for standard genome sequencing and annotation.</title>
        <authorList>
            <consortium name="The Broad Institute Genomics Platform"/>
            <consortium name="The Broad Institute Genome Sequencing Center for Infectious Disease"/>
            <person name="Wu L."/>
            <person name="Ma J."/>
        </authorList>
    </citation>
    <scope>NUCLEOTIDE SEQUENCE [LARGE SCALE GENOMIC DNA]</scope>
    <source>
        <strain evidence="10">CCM 8653</strain>
    </source>
</reference>
<keyword evidence="10" id="KW-1185">Reference proteome</keyword>
<dbReference type="Gene3D" id="3.30.2010.10">
    <property type="entry name" value="Metalloproteases ('zincins'), catalytic domain"/>
    <property type="match status" value="1"/>
</dbReference>
<organism evidence="9 10">
    <name type="scientific">Isoptericola cucumis</name>
    <dbReference type="NCBI Taxonomy" id="1776856"/>
    <lineage>
        <taxon>Bacteria</taxon>
        <taxon>Bacillati</taxon>
        <taxon>Actinomycetota</taxon>
        <taxon>Actinomycetes</taxon>
        <taxon>Micrococcales</taxon>
        <taxon>Promicromonosporaceae</taxon>
        <taxon>Isoptericola</taxon>
    </lineage>
</organism>
<proteinExistence type="inferred from homology"/>
<dbReference type="PANTHER" id="PTHR34978">
    <property type="entry name" value="POSSIBLE SENSOR-TRANSDUCER PROTEIN BLAR"/>
    <property type="match status" value="1"/>
</dbReference>
<keyword evidence="7" id="KW-0812">Transmembrane</keyword>
<evidence type="ECO:0000256" key="7">
    <source>
        <dbReference type="SAM" id="Phobius"/>
    </source>
</evidence>
<dbReference type="EMBL" id="BMDG01000014">
    <property type="protein sequence ID" value="GGI11251.1"/>
    <property type="molecule type" value="Genomic_DNA"/>
</dbReference>
<evidence type="ECO:0000256" key="1">
    <source>
        <dbReference type="ARBA" id="ARBA00022670"/>
    </source>
</evidence>
<comment type="caution">
    <text evidence="9">The sequence shown here is derived from an EMBL/GenBank/DDBJ whole genome shotgun (WGS) entry which is preliminary data.</text>
</comment>
<dbReference type="GO" id="GO:0006508">
    <property type="term" value="P:proteolysis"/>
    <property type="evidence" value="ECO:0007669"/>
    <property type="project" value="UniProtKB-KW"/>
</dbReference>
<dbReference type="PANTHER" id="PTHR34978:SF3">
    <property type="entry name" value="SLR0241 PROTEIN"/>
    <property type="match status" value="1"/>
</dbReference>
<sequence>MTALPVVALLVAGLLVAALLGPWLLRQAAPALVRVPRLAVALLGGAVVVWLGTLLALGPVLAWVISGPALLPAGAAAVCQRCLAAANPFSAVVVDTGVPTAVLVFLPAAAAALLVTGILGGLRRHARRSRDAAALVLDGAVPRTLLGHRVLVVDDPRPFALAFPAKHGGVAVSQGALRLLESDELAAVLAHEGAHLAQRHHLATSVVASVARHLRWVPLIAAVEGALGHYLEIAADDQARRRAGTTALVGALLKLGERASLAGPRPVVGALHAAGPERIRHLVRPVGGVVGALPALVAAAHLLILGAVSAAVYLPYVVAGLQGCAV</sequence>
<dbReference type="Pfam" id="PF01435">
    <property type="entry name" value="Peptidase_M48"/>
    <property type="match status" value="1"/>
</dbReference>
<evidence type="ECO:0000256" key="4">
    <source>
        <dbReference type="ARBA" id="ARBA00022833"/>
    </source>
</evidence>
<feature type="transmembrane region" description="Helical" evidence="7">
    <location>
        <begin position="38"/>
        <end position="65"/>
    </location>
</feature>
<evidence type="ECO:0000313" key="9">
    <source>
        <dbReference type="EMBL" id="GGI11251.1"/>
    </source>
</evidence>
<keyword evidence="7" id="KW-1133">Transmembrane helix</keyword>
<keyword evidence="3 6" id="KW-0378">Hydrolase</keyword>
<evidence type="ECO:0000256" key="2">
    <source>
        <dbReference type="ARBA" id="ARBA00022723"/>
    </source>
</evidence>
<keyword evidence="5 6" id="KW-0482">Metalloprotease</keyword>
<accession>A0ABQ2B9I5</accession>
<evidence type="ECO:0000256" key="6">
    <source>
        <dbReference type="RuleBase" id="RU003983"/>
    </source>
</evidence>
<dbReference type="GO" id="GO:0008233">
    <property type="term" value="F:peptidase activity"/>
    <property type="evidence" value="ECO:0007669"/>
    <property type="project" value="UniProtKB-KW"/>
</dbReference>
<dbReference type="InterPro" id="IPR001915">
    <property type="entry name" value="Peptidase_M48"/>
</dbReference>
<keyword evidence="1 6" id="KW-0645">Protease</keyword>